<organism evidence="1 2">
    <name type="scientific">Nicotiana tabacum</name>
    <name type="common">Common tobacco</name>
    <dbReference type="NCBI Taxonomy" id="4097"/>
    <lineage>
        <taxon>Eukaryota</taxon>
        <taxon>Viridiplantae</taxon>
        <taxon>Streptophyta</taxon>
        <taxon>Embryophyta</taxon>
        <taxon>Tracheophyta</taxon>
        <taxon>Spermatophyta</taxon>
        <taxon>Magnoliopsida</taxon>
        <taxon>eudicotyledons</taxon>
        <taxon>Gunneridae</taxon>
        <taxon>Pentapetalae</taxon>
        <taxon>asterids</taxon>
        <taxon>lamiids</taxon>
        <taxon>Solanales</taxon>
        <taxon>Solanaceae</taxon>
        <taxon>Nicotianoideae</taxon>
        <taxon>Nicotianeae</taxon>
        <taxon>Nicotiana</taxon>
    </lineage>
</organism>
<reference evidence="1" key="1">
    <citation type="journal article" date="2014" name="Nat. Commun.">
        <title>The tobacco genome sequence and its comparison with those of tomato and potato.</title>
        <authorList>
            <person name="Sierro N."/>
            <person name="Battey J.N."/>
            <person name="Ouadi S."/>
            <person name="Bakaher N."/>
            <person name="Bovet L."/>
            <person name="Willig A."/>
            <person name="Goepfert S."/>
            <person name="Peitsch M.C."/>
            <person name="Ivanov N.V."/>
        </authorList>
    </citation>
    <scope>NUCLEOTIDE SEQUENCE [LARGE SCALE GENOMIC DNA]</scope>
</reference>
<evidence type="ECO:0000313" key="2">
    <source>
        <dbReference type="RefSeq" id="XP_075111217.1"/>
    </source>
</evidence>
<dbReference type="RefSeq" id="XP_075111217.1">
    <property type="nucleotide sequence ID" value="XM_075255116.1"/>
</dbReference>
<sequence length="256" mass="28196">MNLHLEVDLEEHGADKKGNKLFVCSSPRDVYAHNMFDEMPVNEIGKPFDGSFSPEMASEMNEVKEMVQKLALQMNSLSSRQDRHKLQFSSQMGKIKDSWATKKNLDDGTYYITKKVKKGNGQINCTLTNENLDAIDVTRNETNSEAVPEGVSSAVEAAVEVAQGVKTGNTTTETGTGQYEPIGELKGAKTRELERVLETPNVLRKASSVSNSTNCISEPELIVKPSNSGDFFFCTMRVSIVLAVCVLMPTSLILHQ</sequence>
<accession>A0AC58UNY7</accession>
<name>A0AC58UNY7_TOBAC</name>
<keyword evidence="1" id="KW-1185">Reference proteome</keyword>
<reference evidence="2" key="2">
    <citation type="submission" date="2025-08" db="UniProtKB">
        <authorList>
            <consortium name="RefSeq"/>
        </authorList>
    </citation>
    <scope>IDENTIFICATION</scope>
    <source>
        <tissue evidence="2">Leaf</tissue>
    </source>
</reference>
<gene>
    <name evidence="2" type="primary">LOC107799787</name>
</gene>
<protein>
    <submittedName>
        <fullName evidence="2">Uncharacterized protein LOC107799787</fullName>
    </submittedName>
</protein>
<evidence type="ECO:0000313" key="1">
    <source>
        <dbReference type="Proteomes" id="UP000790787"/>
    </source>
</evidence>
<proteinExistence type="predicted"/>
<dbReference type="Proteomes" id="UP000790787">
    <property type="component" value="Chromosome 6"/>
</dbReference>